<reference evidence="13" key="1">
    <citation type="submission" date="2021-01" db="EMBL/GenBank/DDBJ databases">
        <authorList>
            <person name="Corre E."/>
            <person name="Pelletier E."/>
            <person name="Niang G."/>
            <person name="Scheremetjew M."/>
            <person name="Finn R."/>
            <person name="Kale V."/>
            <person name="Holt S."/>
            <person name="Cochrane G."/>
            <person name="Meng A."/>
            <person name="Brown T."/>
            <person name="Cohen L."/>
        </authorList>
    </citation>
    <scope>NUCLEOTIDE SEQUENCE</scope>
    <source>
        <strain evidence="13">B650</strain>
    </source>
</reference>
<dbReference type="PROSITE" id="PS00411">
    <property type="entry name" value="KINESIN_MOTOR_1"/>
    <property type="match status" value="1"/>
</dbReference>
<evidence type="ECO:0000256" key="6">
    <source>
        <dbReference type="ARBA" id="ARBA00023175"/>
    </source>
</evidence>
<dbReference type="GO" id="GO:0005874">
    <property type="term" value="C:microtubule"/>
    <property type="evidence" value="ECO:0007669"/>
    <property type="project" value="UniProtKB-KW"/>
</dbReference>
<dbReference type="Pfam" id="PF00225">
    <property type="entry name" value="Kinesin"/>
    <property type="match status" value="1"/>
</dbReference>
<feature type="region of interest" description="Disordered" evidence="11">
    <location>
        <begin position="460"/>
        <end position="501"/>
    </location>
</feature>
<feature type="binding site" evidence="9">
    <location>
        <begin position="204"/>
        <end position="211"/>
    </location>
    <ligand>
        <name>ATP</name>
        <dbReference type="ChEBI" id="CHEBI:30616"/>
    </ligand>
</feature>
<dbReference type="InterPro" id="IPR036961">
    <property type="entry name" value="Kinesin_motor_dom_sf"/>
</dbReference>
<dbReference type="GO" id="GO:0003777">
    <property type="term" value="F:microtubule motor activity"/>
    <property type="evidence" value="ECO:0007669"/>
    <property type="project" value="InterPro"/>
</dbReference>
<keyword evidence="3 10" id="KW-0493">Microtubule</keyword>
<evidence type="ECO:0000256" key="7">
    <source>
        <dbReference type="ARBA" id="ARBA00023212"/>
    </source>
</evidence>
<evidence type="ECO:0000256" key="3">
    <source>
        <dbReference type="ARBA" id="ARBA00022701"/>
    </source>
</evidence>
<dbReference type="GO" id="GO:0007019">
    <property type="term" value="P:microtubule depolymerization"/>
    <property type="evidence" value="ECO:0007669"/>
    <property type="project" value="TreeGrafter"/>
</dbReference>
<dbReference type="GO" id="GO:0007018">
    <property type="term" value="P:microtubule-based movement"/>
    <property type="evidence" value="ECO:0007669"/>
    <property type="project" value="InterPro"/>
</dbReference>
<dbReference type="GO" id="GO:0008017">
    <property type="term" value="F:microtubule binding"/>
    <property type="evidence" value="ECO:0007669"/>
    <property type="project" value="InterPro"/>
</dbReference>
<dbReference type="PROSITE" id="PS50067">
    <property type="entry name" value="KINESIN_MOTOR_2"/>
    <property type="match status" value="1"/>
</dbReference>
<accession>A0A7S2P4X6</accession>
<sequence length="740" mass="83057">MSTQHRMIRPTSSKSSARRSLSAPSPLRHTTRSNANVSSPSSLSRSSGRLSQSTHSHSDIAPLSSLPVLIHGKPKDTSWLELVDQLRTENADDYENASEKENVEDYMEEEDMRIRVVVRKRPLSSKEVSKSEVDVLQPIRRTQRIFVYQPRVRVDLTKEVDTQKFAFDNVFGEYAGNSRIYEETIKDLVPNVFDGNWSSVFAYGQTGSGKTFTMMGGSLTGSKAGNIKSTAGYCENFGLYYLAARDVFQYRQRQEYADIDIGVSLFEIYGGKLFDLLNDRGPVKCLEDRNGRVCFPGLTEHPVGSEEELLSMIEEGALNRSVGTTSANADSSRSHAVLQLSLRKTKVMRRKSINVEHGRLTFIDLAGSERGADTNKSSRTTRLEGAEINTSLLALKEVIRALAVGDSAQHIPFRGSKLTQVLKESFVGENCKAVMIACVAPNLSNCEHTLNTLRYADRVKERNPESRKPKAFVKSKNRRRSVNNSTTSAANRPSTAPPKPRYSVEINRRSILPSVSRISLCSAKDMGDKIVHDEAASCTSPSANMMKQNEPKMAFCTPPETSTEKEGWDQRDNIVLDDFFSSPSKEEDPIAVEDDSSHVIGEIMEDCKFNSIYSNSEYIDDAKKEEEAEYEVILKEAESKLLSSHREIMSNMLSMMKYEMSLVHNTDENREEIMNYVAELGTMQEKKLVMIDKLRDALSKYNALRSDIMREACIDKYKNVFLSDNCSDADFEDLRDSLGL</sequence>
<evidence type="ECO:0000259" key="12">
    <source>
        <dbReference type="PROSITE" id="PS50067"/>
    </source>
</evidence>
<dbReference type="AlphaFoldDB" id="A0A7S2P4X6"/>
<feature type="compositionally biased region" description="Low complexity" evidence="11">
    <location>
        <begin position="12"/>
        <end position="27"/>
    </location>
</feature>
<evidence type="ECO:0000256" key="1">
    <source>
        <dbReference type="ARBA" id="ARBA00004245"/>
    </source>
</evidence>
<evidence type="ECO:0000256" key="10">
    <source>
        <dbReference type="RuleBase" id="RU000394"/>
    </source>
</evidence>
<keyword evidence="2" id="KW-0963">Cytoplasm</keyword>
<comment type="similarity">
    <text evidence="8">Belongs to the TRAFAC class myosin-kinesin ATPase superfamily. Kinesin family. KIN-13 subfamily.</text>
</comment>
<evidence type="ECO:0000256" key="5">
    <source>
        <dbReference type="ARBA" id="ARBA00022840"/>
    </source>
</evidence>
<dbReference type="EMBL" id="HBGY01014479">
    <property type="protein sequence ID" value="CAD9577466.1"/>
    <property type="molecule type" value="Transcribed_RNA"/>
</dbReference>
<gene>
    <name evidence="13" type="ORF">LDAN0321_LOCUS9368</name>
</gene>
<evidence type="ECO:0000256" key="11">
    <source>
        <dbReference type="SAM" id="MobiDB-lite"/>
    </source>
</evidence>
<dbReference type="Gene3D" id="3.40.850.10">
    <property type="entry name" value="Kinesin motor domain"/>
    <property type="match status" value="1"/>
</dbReference>
<dbReference type="SMART" id="SM00129">
    <property type="entry name" value="KISc"/>
    <property type="match status" value="1"/>
</dbReference>
<feature type="domain" description="Kinesin motor" evidence="12">
    <location>
        <begin position="113"/>
        <end position="462"/>
    </location>
</feature>
<evidence type="ECO:0000256" key="4">
    <source>
        <dbReference type="ARBA" id="ARBA00022741"/>
    </source>
</evidence>
<feature type="compositionally biased region" description="Low complexity" evidence="11">
    <location>
        <begin position="38"/>
        <end position="55"/>
    </location>
</feature>
<dbReference type="PANTHER" id="PTHR47971:SF8">
    <property type="entry name" value="KINESIN-LIKE PROTEIN"/>
    <property type="match status" value="1"/>
</dbReference>
<keyword evidence="6 9" id="KW-0505">Motor protein</keyword>
<proteinExistence type="inferred from homology"/>
<evidence type="ECO:0000256" key="2">
    <source>
        <dbReference type="ARBA" id="ARBA00022490"/>
    </source>
</evidence>
<keyword evidence="7" id="KW-0206">Cytoskeleton</keyword>
<comment type="subcellular location">
    <subcellularLocation>
        <location evidence="1">Cytoplasm</location>
        <location evidence="1">Cytoskeleton</location>
    </subcellularLocation>
</comment>
<dbReference type="FunFam" id="3.40.850.10:FF:000012">
    <property type="entry name" value="Kinesin-like protein"/>
    <property type="match status" value="1"/>
</dbReference>
<evidence type="ECO:0000313" key="13">
    <source>
        <dbReference type="EMBL" id="CAD9577466.1"/>
    </source>
</evidence>
<name>A0A7S2P4X6_9STRA</name>
<dbReference type="InterPro" id="IPR019821">
    <property type="entry name" value="Kinesin_motor_CS"/>
</dbReference>
<dbReference type="PANTHER" id="PTHR47971">
    <property type="entry name" value="KINESIN-RELATED PROTEIN 6"/>
    <property type="match status" value="1"/>
</dbReference>
<dbReference type="PRINTS" id="PR00380">
    <property type="entry name" value="KINESINHEAVY"/>
</dbReference>
<feature type="compositionally biased region" description="Polar residues" evidence="11">
    <location>
        <begin position="482"/>
        <end position="494"/>
    </location>
</feature>
<keyword evidence="4 9" id="KW-0547">Nucleotide-binding</keyword>
<dbReference type="InterPro" id="IPR027417">
    <property type="entry name" value="P-loop_NTPase"/>
</dbReference>
<dbReference type="GO" id="GO:0005524">
    <property type="term" value="F:ATP binding"/>
    <property type="evidence" value="ECO:0007669"/>
    <property type="project" value="UniProtKB-UniRule"/>
</dbReference>
<protein>
    <recommendedName>
        <fullName evidence="10">Kinesin-like protein</fullName>
    </recommendedName>
</protein>
<feature type="compositionally biased region" description="Basic residues" evidence="11">
    <location>
        <begin position="469"/>
        <end position="481"/>
    </location>
</feature>
<keyword evidence="5 9" id="KW-0067">ATP-binding</keyword>
<evidence type="ECO:0000256" key="9">
    <source>
        <dbReference type="PROSITE-ProRule" id="PRU00283"/>
    </source>
</evidence>
<feature type="region of interest" description="Disordered" evidence="11">
    <location>
        <begin position="1"/>
        <end position="60"/>
    </location>
</feature>
<organism evidence="13">
    <name type="scientific">Leptocylindrus danicus</name>
    <dbReference type="NCBI Taxonomy" id="163516"/>
    <lineage>
        <taxon>Eukaryota</taxon>
        <taxon>Sar</taxon>
        <taxon>Stramenopiles</taxon>
        <taxon>Ochrophyta</taxon>
        <taxon>Bacillariophyta</taxon>
        <taxon>Coscinodiscophyceae</taxon>
        <taxon>Chaetocerotophycidae</taxon>
        <taxon>Leptocylindrales</taxon>
        <taxon>Leptocylindraceae</taxon>
        <taxon>Leptocylindrus</taxon>
    </lineage>
</organism>
<dbReference type="InterPro" id="IPR027640">
    <property type="entry name" value="Kinesin-like_fam"/>
</dbReference>
<dbReference type="InterPro" id="IPR001752">
    <property type="entry name" value="Kinesin_motor_dom"/>
</dbReference>
<evidence type="ECO:0000256" key="8">
    <source>
        <dbReference type="ARBA" id="ARBA00061030"/>
    </source>
</evidence>
<dbReference type="CDD" id="cd01367">
    <property type="entry name" value="KISc_KIF2_like"/>
    <property type="match status" value="1"/>
</dbReference>
<dbReference type="SUPFAM" id="SSF52540">
    <property type="entry name" value="P-loop containing nucleoside triphosphate hydrolases"/>
    <property type="match status" value="1"/>
</dbReference>